<reference evidence="1" key="1">
    <citation type="submission" date="2009-12" db="EMBL/GenBank/DDBJ databases">
        <title>The Genome Sequence of Anolis carolinensis (Green Anole Lizard).</title>
        <authorList>
            <consortium name="The Genome Sequencing Platform"/>
            <person name="Di Palma F."/>
            <person name="Alfoldi J."/>
            <person name="Heiman D."/>
            <person name="Young S."/>
            <person name="Grabherr M."/>
            <person name="Johnson J."/>
            <person name="Lander E.S."/>
            <person name="Lindblad-Toh K."/>
        </authorList>
    </citation>
    <scope>NUCLEOTIDE SEQUENCE [LARGE SCALE GENOMIC DNA]</scope>
    <source>
        <strain evidence="1">JBL SC #1</strain>
    </source>
</reference>
<evidence type="ECO:0000313" key="2">
    <source>
        <dbReference type="Proteomes" id="UP000001646"/>
    </source>
</evidence>
<name>A0A803T5J4_ANOCA</name>
<dbReference type="Proteomes" id="UP000001646">
    <property type="component" value="Unplaced"/>
</dbReference>
<dbReference type="InParanoid" id="A0A803T5J4"/>
<dbReference type="AlphaFoldDB" id="A0A803T5J4"/>
<evidence type="ECO:0000313" key="1">
    <source>
        <dbReference type="Ensembl" id="ENSACAP00000030484.1"/>
    </source>
</evidence>
<proteinExistence type="predicted"/>
<keyword evidence="2" id="KW-1185">Reference proteome</keyword>
<organism evidence="1 2">
    <name type="scientific">Anolis carolinensis</name>
    <name type="common">Green anole</name>
    <name type="synonym">American chameleon</name>
    <dbReference type="NCBI Taxonomy" id="28377"/>
    <lineage>
        <taxon>Eukaryota</taxon>
        <taxon>Metazoa</taxon>
        <taxon>Chordata</taxon>
        <taxon>Craniata</taxon>
        <taxon>Vertebrata</taxon>
        <taxon>Euteleostomi</taxon>
        <taxon>Lepidosauria</taxon>
        <taxon>Squamata</taxon>
        <taxon>Bifurcata</taxon>
        <taxon>Unidentata</taxon>
        <taxon>Episquamata</taxon>
        <taxon>Toxicofera</taxon>
        <taxon>Iguania</taxon>
        <taxon>Dactyloidae</taxon>
        <taxon>Anolis</taxon>
    </lineage>
</organism>
<dbReference type="Ensembl" id="ENSACAT00000053103.1">
    <property type="protein sequence ID" value="ENSACAP00000030484.1"/>
    <property type="gene ID" value="ENSACAG00000044885.1"/>
</dbReference>
<reference evidence="1" key="3">
    <citation type="submission" date="2025-09" db="UniProtKB">
        <authorList>
            <consortium name="Ensembl"/>
        </authorList>
    </citation>
    <scope>IDENTIFICATION</scope>
</reference>
<accession>A0A803T5J4</accession>
<protein>
    <submittedName>
        <fullName evidence="1">Uncharacterized protein</fullName>
    </submittedName>
</protein>
<sequence length="77" mass="8755">QDRCLPEQNLLLQCNPHSSFWPGGRFQHSPTQGCSEKERVQEITARVEEVGKCTWRGRMLLVCVCVNPAQMVTARNV</sequence>
<reference evidence="1" key="2">
    <citation type="submission" date="2025-08" db="UniProtKB">
        <authorList>
            <consortium name="Ensembl"/>
        </authorList>
    </citation>
    <scope>IDENTIFICATION</scope>
</reference>